<reference evidence="1 2" key="1">
    <citation type="submission" date="2017-05" db="EMBL/GenBank/DDBJ databases">
        <title>Whole genome sequence of Pseudomonas putida isolate 1312 commercialized as a biostimulant.</title>
        <authorList>
            <person name="Crovadore J."/>
            <person name="Blanc P."/>
            <person name="Chablais R."/>
            <person name="Cochard B."/>
            <person name="Grizard D."/>
            <person name="Lefort F."/>
        </authorList>
    </citation>
    <scope>NUCLEOTIDE SEQUENCE [LARGE SCALE GENOMIC DNA]</scope>
    <source>
        <strain evidence="1 2">1312</strain>
    </source>
</reference>
<proteinExistence type="predicted"/>
<comment type="caution">
    <text evidence="1">The sequence shown here is derived from an EMBL/GenBank/DDBJ whole genome shotgun (WGS) entry which is preliminary data.</text>
</comment>
<gene>
    <name evidence="1" type="ORF">B8W72_20830</name>
</gene>
<evidence type="ECO:0000313" key="1">
    <source>
        <dbReference type="EMBL" id="OUM28305.1"/>
    </source>
</evidence>
<dbReference type="EMBL" id="NFSB01000084">
    <property type="protein sequence ID" value="OUM28305.1"/>
    <property type="molecule type" value="Genomic_DNA"/>
</dbReference>
<dbReference type="Proteomes" id="UP000196082">
    <property type="component" value="Unassembled WGS sequence"/>
</dbReference>
<organism evidence="1 2">
    <name type="scientific">Pseudomonas putida</name>
    <name type="common">Arthrobacter siderocapsulatus</name>
    <dbReference type="NCBI Taxonomy" id="303"/>
    <lineage>
        <taxon>Bacteria</taxon>
        <taxon>Pseudomonadati</taxon>
        <taxon>Pseudomonadota</taxon>
        <taxon>Gammaproteobacteria</taxon>
        <taxon>Pseudomonadales</taxon>
        <taxon>Pseudomonadaceae</taxon>
        <taxon>Pseudomonas</taxon>
    </lineage>
</organism>
<dbReference type="AlphaFoldDB" id="A0A1Y3KRI1"/>
<evidence type="ECO:0000313" key="2">
    <source>
        <dbReference type="Proteomes" id="UP000196082"/>
    </source>
</evidence>
<protein>
    <submittedName>
        <fullName evidence="1">Uncharacterized protein</fullName>
    </submittedName>
</protein>
<sequence>MLELVRKQFEGEKGPDSVELLMQDDAGWRVLWYFENVYSYIFGGQIKLLELLNHRGVVPLDEIRREWDAHKELHKPQLDQLDMDGYLKFLLAKDLILNSGVDLRITPTGKEFLMWMAKFGRSSDRLW</sequence>
<accession>A0A1Y3KRI1</accession>
<name>A0A1Y3KRI1_PSEPU</name>